<evidence type="ECO:0000313" key="1">
    <source>
        <dbReference type="EMBL" id="MCW3797104.1"/>
    </source>
</evidence>
<dbReference type="EMBL" id="JAPDOB010000001">
    <property type="protein sequence ID" value="MCW3797104.1"/>
    <property type="molecule type" value="Genomic_DNA"/>
</dbReference>
<proteinExistence type="predicted"/>
<protein>
    <submittedName>
        <fullName evidence="1">Uncharacterized protein</fullName>
    </submittedName>
</protein>
<name>A0ABT3JDW8_9SPHN</name>
<gene>
    <name evidence="1" type="ORF">OMW55_04695</name>
</gene>
<organism evidence="1 2">
    <name type="scientific">Sphingomonas arvum</name>
    <dbReference type="NCBI Taxonomy" id="2992113"/>
    <lineage>
        <taxon>Bacteria</taxon>
        <taxon>Pseudomonadati</taxon>
        <taxon>Pseudomonadota</taxon>
        <taxon>Alphaproteobacteria</taxon>
        <taxon>Sphingomonadales</taxon>
        <taxon>Sphingomonadaceae</taxon>
        <taxon>Sphingomonas</taxon>
    </lineage>
</organism>
<keyword evidence="2" id="KW-1185">Reference proteome</keyword>
<comment type="caution">
    <text evidence="1">The sequence shown here is derived from an EMBL/GenBank/DDBJ whole genome shotgun (WGS) entry which is preliminary data.</text>
</comment>
<sequence>MSANTRLDQLSDLVKHKANVRVTCRTCDKVGIFDAARFARYCHLRCWNPQLEALAPRLKCSRCGAQGAHLKATREQAGADPFPRGEHAWKLLFRRLRD</sequence>
<evidence type="ECO:0000313" key="2">
    <source>
        <dbReference type="Proteomes" id="UP001526246"/>
    </source>
</evidence>
<dbReference type="RefSeq" id="WP_264881207.1">
    <property type="nucleotide sequence ID" value="NZ_JAPDOB010000001.1"/>
</dbReference>
<accession>A0ABT3JDW8</accession>
<dbReference type="Proteomes" id="UP001526246">
    <property type="component" value="Unassembled WGS sequence"/>
</dbReference>
<reference evidence="1 2" key="1">
    <citation type="submission" date="2022-10" db="EMBL/GenBank/DDBJ databases">
        <title>Sphingomonas sp.</title>
        <authorList>
            <person name="Jin C."/>
        </authorList>
    </citation>
    <scope>NUCLEOTIDE SEQUENCE [LARGE SCALE GENOMIC DNA]</scope>
    <source>
        <strain evidence="1 2">BN140010</strain>
    </source>
</reference>